<dbReference type="EMBL" id="LAPV01000093">
    <property type="protein sequence ID" value="KKC33195.1"/>
    <property type="molecule type" value="Genomic_DNA"/>
</dbReference>
<dbReference type="PANTHER" id="PTHR34310:SF9">
    <property type="entry name" value="BLR5716 PROTEIN"/>
    <property type="match status" value="1"/>
</dbReference>
<dbReference type="Proteomes" id="UP000033519">
    <property type="component" value="Unassembled WGS sequence"/>
</dbReference>
<reference evidence="2 4" key="1">
    <citation type="submission" date="2015-03" db="EMBL/GenBank/DDBJ databases">
        <authorList>
            <person name="Lepp D."/>
            <person name="Hassan Y.I."/>
            <person name="Li X.-Z."/>
            <person name="Zhou T."/>
        </authorList>
    </citation>
    <scope>NUCLEOTIDE SEQUENCE [LARGE SCALE GENOMIC DNA]</scope>
    <source>
        <strain evidence="2 4">Cr7-05</strain>
    </source>
</reference>
<dbReference type="Proteomes" id="UP000182258">
    <property type="component" value="Unassembled WGS sequence"/>
</dbReference>
<dbReference type="AlphaFoldDB" id="A0A0F5PX68"/>
<evidence type="ECO:0000313" key="4">
    <source>
        <dbReference type="Proteomes" id="UP000033519"/>
    </source>
</evidence>
<dbReference type="OrthoDB" id="9815163at2"/>
<dbReference type="Pfam" id="PF04248">
    <property type="entry name" value="NTP_transf_9"/>
    <property type="match status" value="1"/>
</dbReference>
<reference evidence="3 5" key="2">
    <citation type="submission" date="2016-10" db="EMBL/GenBank/DDBJ databases">
        <authorList>
            <person name="de Groot N.N."/>
        </authorList>
    </citation>
    <scope>NUCLEOTIDE SEQUENCE [LARGE SCALE GENOMIC DNA]</scope>
    <source>
        <strain evidence="3 5">CGMCC 1.10210</strain>
    </source>
</reference>
<evidence type="ECO:0000313" key="3">
    <source>
        <dbReference type="EMBL" id="SFC27841.1"/>
    </source>
</evidence>
<dbReference type="STRING" id="728005.SAMN04488059_103236"/>
<sequence length="120" mass="13722">MTRQCLDKDIKINPAKGRVHVLFDGAEIGSSLNALELDEPGAPLRIYLPRSDVREDILELSETKTICPYKGEAHYYTLKTLTADGPDQVWYYPDPCPLVEPIRDHLAFWGDRIEYRTSEV</sequence>
<feature type="domain" description="DUF427" evidence="1">
    <location>
        <begin position="19"/>
        <end position="110"/>
    </location>
</feature>
<dbReference type="EMBL" id="FOMB01000003">
    <property type="protein sequence ID" value="SFC27841.1"/>
    <property type="molecule type" value="Genomic_DNA"/>
</dbReference>
<dbReference type="Gene3D" id="2.170.150.40">
    <property type="entry name" value="Domain of unknown function (DUF427)"/>
    <property type="match status" value="1"/>
</dbReference>
<name>A0A0F5PX68_9HYPH</name>
<gene>
    <name evidence="3" type="ORF">SAMN04488059_103236</name>
    <name evidence="2" type="ORF">WH91_09085</name>
</gene>
<dbReference type="PANTHER" id="PTHR34310">
    <property type="entry name" value="DUF427 DOMAIN PROTEIN (AFU_ORTHOLOGUE AFUA_3G02220)"/>
    <property type="match status" value="1"/>
</dbReference>
<keyword evidence="4" id="KW-1185">Reference proteome</keyword>
<proteinExistence type="predicted"/>
<evidence type="ECO:0000313" key="5">
    <source>
        <dbReference type="Proteomes" id="UP000182258"/>
    </source>
</evidence>
<evidence type="ECO:0000259" key="1">
    <source>
        <dbReference type="Pfam" id="PF04248"/>
    </source>
</evidence>
<dbReference type="PATRIC" id="fig|728005.3.peg.4533"/>
<accession>A0A0F5PX68</accession>
<dbReference type="InterPro" id="IPR038694">
    <property type="entry name" value="DUF427_sf"/>
</dbReference>
<protein>
    <submittedName>
        <fullName evidence="3">Uncharacterized conserved protein, DUF427 family</fullName>
    </submittedName>
</protein>
<organism evidence="3 5">
    <name type="scientific">Devosia psychrophila</name>
    <dbReference type="NCBI Taxonomy" id="728005"/>
    <lineage>
        <taxon>Bacteria</taxon>
        <taxon>Pseudomonadati</taxon>
        <taxon>Pseudomonadota</taxon>
        <taxon>Alphaproteobacteria</taxon>
        <taxon>Hyphomicrobiales</taxon>
        <taxon>Devosiaceae</taxon>
        <taxon>Devosia</taxon>
    </lineage>
</organism>
<evidence type="ECO:0000313" key="2">
    <source>
        <dbReference type="EMBL" id="KKC33195.1"/>
    </source>
</evidence>
<dbReference type="RefSeq" id="WP_046170682.1">
    <property type="nucleotide sequence ID" value="NZ_FOMB01000003.1"/>
</dbReference>
<dbReference type="InterPro" id="IPR007361">
    <property type="entry name" value="DUF427"/>
</dbReference>